<organism evidence="1 2">
    <name type="scientific">Ensete ventricosum</name>
    <name type="common">Abyssinian banana</name>
    <name type="synonym">Musa ensete</name>
    <dbReference type="NCBI Taxonomy" id="4639"/>
    <lineage>
        <taxon>Eukaryota</taxon>
        <taxon>Viridiplantae</taxon>
        <taxon>Streptophyta</taxon>
        <taxon>Embryophyta</taxon>
        <taxon>Tracheophyta</taxon>
        <taxon>Spermatophyta</taxon>
        <taxon>Magnoliopsida</taxon>
        <taxon>Liliopsida</taxon>
        <taxon>Zingiberales</taxon>
        <taxon>Musaceae</taxon>
        <taxon>Ensete</taxon>
    </lineage>
</organism>
<name>A0AAV8RE66_ENSVE</name>
<accession>A0AAV8RE66</accession>
<evidence type="ECO:0000313" key="1">
    <source>
        <dbReference type="EMBL" id="KAJ8505150.1"/>
    </source>
</evidence>
<dbReference type="Proteomes" id="UP001222027">
    <property type="component" value="Unassembled WGS sequence"/>
</dbReference>
<reference evidence="1 2" key="1">
    <citation type="submission" date="2022-12" db="EMBL/GenBank/DDBJ databases">
        <title>Chromosome-scale assembly of the Ensete ventricosum genome.</title>
        <authorList>
            <person name="Dussert Y."/>
            <person name="Stocks J."/>
            <person name="Wendawek A."/>
            <person name="Woldeyes F."/>
            <person name="Nichols R.A."/>
            <person name="Borrell J.S."/>
        </authorList>
    </citation>
    <scope>NUCLEOTIDE SEQUENCE [LARGE SCALE GENOMIC DNA]</scope>
    <source>
        <strain evidence="2">cv. Maze</strain>
        <tissue evidence="1">Seeds</tissue>
    </source>
</reference>
<dbReference type="AlphaFoldDB" id="A0AAV8RE66"/>
<gene>
    <name evidence="1" type="ORF">OPV22_006036</name>
</gene>
<evidence type="ECO:0000313" key="2">
    <source>
        <dbReference type="Proteomes" id="UP001222027"/>
    </source>
</evidence>
<protein>
    <submittedName>
        <fullName evidence="1">Uncharacterized protein</fullName>
    </submittedName>
</protein>
<proteinExistence type="predicted"/>
<dbReference type="EMBL" id="JAQQAF010000002">
    <property type="protein sequence ID" value="KAJ8505150.1"/>
    <property type="molecule type" value="Genomic_DNA"/>
</dbReference>
<keyword evidence="2" id="KW-1185">Reference proteome</keyword>
<sequence>MFLRLLTKRKEEEVVGGELIDERSRKGGRRDHLLLEPVIGAAAFECLLFADSVSSREDPNVEYRIRVRYILLVNGSNKGFLH</sequence>
<comment type="caution">
    <text evidence="1">The sequence shown here is derived from an EMBL/GenBank/DDBJ whole genome shotgun (WGS) entry which is preliminary data.</text>
</comment>